<dbReference type="Pfam" id="PF05954">
    <property type="entry name" value="Phage_GPD"/>
    <property type="match status" value="1"/>
</dbReference>
<name>A0A379YBZ3_9GAMM</name>
<evidence type="ECO:0000313" key="2">
    <source>
        <dbReference type="Proteomes" id="UP000255529"/>
    </source>
</evidence>
<dbReference type="SUPFAM" id="SSF69279">
    <property type="entry name" value="Phage tail proteins"/>
    <property type="match status" value="1"/>
</dbReference>
<proteinExistence type="predicted"/>
<dbReference type="PANTHER" id="PTHR35862:SF3">
    <property type="entry name" value="FELS-2 PROPHAGE PROTEIN"/>
    <property type="match status" value="1"/>
</dbReference>
<dbReference type="InterPro" id="IPR052726">
    <property type="entry name" value="Phage_Baseplate_Hub"/>
</dbReference>
<dbReference type="PANTHER" id="PTHR35862">
    <property type="entry name" value="FELS-2 PROPHAGE PROTEIN"/>
    <property type="match status" value="1"/>
</dbReference>
<dbReference type="AlphaFoldDB" id="A0A379YBZ3"/>
<organism evidence="1 2">
    <name type="scientific">Serratia quinivorans</name>
    <dbReference type="NCBI Taxonomy" id="137545"/>
    <lineage>
        <taxon>Bacteria</taxon>
        <taxon>Pseudomonadati</taxon>
        <taxon>Pseudomonadota</taxon>
        <taxon>Gammaproteobacteria</taxon>
        <taxon>Enterobacterales</taxon>
        <taxon>Yersiniaceae</taxon>
        <taxon>Serratia</taxon>
    </lineage>
</organism>
<reference evidence="1 2" key="1">
    <citation type="submission" date="2018-06" db="EMBL/GenBank/DDBJ databases">
        <authorList>
            <consortium name="Pathogen Informatics"/>
            <person name="Doyle S."/>
        </authorList>
    </citation>
    <scope>NUCLEOTIDE SEQUENCE [LARGE SCALE GENOMIC DNA]</scope>
    <source>
        <strain evidence="1 2">NCTC11544</strain>
    </source>
</reference>
<accession>A0A379YBZ3</accession>
<sequence length="363" mass="39852">MSLIDTLDKLGGDNTPAYSLSIEGVDITGKVKEKLINLTLTDNRGFEADQINIELDDNEGNLKLPRRGVSLAVALGWKDTGVIDKGTFVVDEIGHAGAPDVLTITARSADFRQTLNVQRDASYHKKTIGDIVRTIADRNKLAAVINKNVADIQIGHIDQTTESDGSFITRLAKENGAVAAIKNGNLLFFKQGQNMTAGGKPIPAILINRQSGDSHQFTLTDRGAYTGVVANWLNTRTAKSEQVKVKRRRVKKPVVVDEKQGEYLIGSDENVLVLRHTYASKYNAQRAAKANWERIQRGVATFSIQLARGRADIYPEAPVTVSGFKKEIDEANWTLVKVTHALNNNGFTTALDLEVKIDDLEME</sequence>
<dbReference type="Proteomes" id="UP000255529">
    <property type="component" value="Unassembled WGS sequence"/>
</dbReference>
<protein>
    <submittedName>
        <fullName evidence="1">Phage protein D</fullName>
    </submittedName>
</protein>
<dbReference type="RefSeq" id="WP_115182711.1">
    <property type="nucleotide sequence ID" value="NZ_CAMKUF010000001.1"/>
</dbReference>
<gene>
    <name evidence="1" type="ORF">NCTC11544_00190</name>
</gene>
<evidence type="ECO:0000313" key="1">
    <source>
        <dbReference type="EMBL" id="SUI43436.1"/>
    </source>
</evidence>
<dbReference type="EMBL" id="UGYN01000002">
    <property type="protein sequence ID" value="SUI43436.1"/>
    <property type="molecule type" value="Genomic_DNA"/>
</dbReference>